<dbReference type="EMBL" id="CP003013">
    <property type="protein sequence ID" value="AEO70045.1"/>
    <property type="molecule type" value="Genomic_DNA"/>
</dbReference>
<dbReference type="GeneID" id="11519671"/>
<accession>G2RE16</accession>
<dbReference type="Proteomes" id="UP000008181">
    <property type="component" value="Chromosome 5"/>
</dbReference>
<dbReference type="RefSeq" id="XP_003652613.1">
    <property type="nucleotide sequence ID" value="XM_003652565.1"/>
</dbReference>
<dbReference type="EMBL" id="CP003013">
    <property type="protein sequence ID" value="AEO70043.1"/>
    <property type="molecule type" value="Genomic_DNA"/>
</dbReference>
<proteinExistence type="predicted"/>
<evidence type="ECO:0000313" key="2">
    <source>
        <dbReference type="EMBL" id="AEO63326.1"/>
    </source>
</evidence>
<dbReference type="GeneID" id="11517465"/>
<evidence type="ECO:0000313" key="4">
    <source>
        <dbReference type="EMBL" id="AEO66277.1"/>
    </source>
</evidence>
<dbReference type="AlphaFoldDB" id="G2RE16"/>
<dbReference type="KEGG" id="ttt:THITE_2108691"/>
<evidence type="ECO:0000313" key="5">
    <source>
        <dbReference type="EMBL" id="AEO67111.1"/>
    </source>
</evidence>
<dbReference type="RefSeq" id="XP_003656381.1">
    <property type="nucleotide sequence ID" value="XM_003656333.1"/>
</dbReference>
<dbReference type="GeneID" id="11515342"/>
<dbReference type="RefSeq" id="XP_003656379.1">
    <property type="nucleotide sequence ID" value="XM_003656331.1"/>
</dbReference>
<organism evidence="6 8">
    <name type="scientific">Thermothielavioides terrestris (strain ATCC 38088 / NRRL 8126)</name>
    <name type="common">Thielavia terrestris</name>
    <dbReference type="NCBI Taxonomy" id="578455"/>
    <lineage>
        <taxon>Eukaryota</taxon>
        <taxon>Fungi</taxon>
        <taxon>Dikarya</taxon>
        <taxon>Ascomycota</taxon>
        <taxon>Pezizomycotina</taxon>
        <taxon>Sordariomycetes</taxon>
        <taxon>Sordariomycetidae</taxon>
        <taxon>Sordariales</taxon>
        <taxon>Chaetomiaceae</taxon>
        <taxon>Thermothielavioides</taxon>
        <taxon>Thermothielavioides terrestris</taxon>
    </lineage>
</organism>
<feature type="compositionally biased region" description="Acidic residues" evidence="1">
    <location>
        <begin position="121"/>
        <end position="135"/>
    </location>
</feature>
<dbReference type="KEGG" id="ttt:THITE_2114263"/>
<feature type="compositionally biased region" description="Acidic residues" evidence="1">
    <location>
        <begin position="72"/>
        <end position="87"/>
    </location>
</feature>
<gene>
    <name evidence="2" type="ORF">THITE_2108419</name>
    <name evidence="3" type="ORF">THITE_2108691</name>
    <name evidence="4" type="ORF">THITE_2114263</name>
    <name evidence="5" type="ORF">THITE_2115923</name>
    <name evidence="6" type="ORF">THITE_2120889</name>
    <name evidence="7" type="ORF">THITE_2120895</name>
</gene>
<dbReference type="GeneID" id="11517712"/>
<dbReference type="Proteomes" id="UP000008181">
    <property type="component" value="Chromosome 2"/>
</dbReference>
<dbReference type="RefSeq" id="XP_003653447.1">
    <property type="nucleotide sequence ID" value="XM_003653399.1"/>
</dbReference>
<evidence type="ECO:0000313" key="8">
    <source>
        <dbReference type="Proteomes" id="UP000008181"/>
    </source>
</evidence>
<keyword evidence="8" id="KW-1185">Reference proteome</keyword>
<dbReference type="Proteomes" id="UP000008181">
    <property type="component" value="Chromosome 1"/>
</dbReference>
<evidence type="ECO:0000313" key="3">
    <source>
        <dbReference type="EMBL" id="AEO63434.1"/>
    </source>
</evidence>
<dbReference type="KEGG" id="ttt:THITE_2108419"/>
<dbReference type="OrthoDB" id="4779809at2759"/>
<dbReference type="KEGG" id="ttt:THITE_2120889"/>
<name>G2RE16_THETT</name>
<evidence type="ECO:0000313" key="7">
    <source>
        <dbReference type="EMBL" id="AEO70045.1"/>
    </source>
</evidence>
<evidence type="ECO:0000313" key="6">
    <source>
        <dbReference type="EMBL" id="AEO70043.1"/>
    </source>
</evidence>
<dbReference type="eggNOG" id="ENOG502RKHS">
    <property type="taxonomic scope" value="Eukaryota"/>
</dbReference>
<dbReference type="EMBL" id="CP003010">
    <property type="protein sequence ID" value="AEO67111.1"/>
    <property type="molecule type" value="Genomic_DNA"/>
</dbReference>
<dbReference type="KEGG" id="ttt:THITE_2120895"/>
<dbReference type="HOGENOM" id="CLU_098049_0_0_1"/>
<dbReference type="EMBL" id="CP003010">
    <property type="protein sequence ID" value="AEO66277.1"/>
    <property type="molecule type" value="Genomic_DNA"/>
</dbReference>
<feature type="region of interest" description="Disordered" evidence="1">
    <location>
        <begin position="72"/>
        <end position="144"/>
    </location>
</feature>
<dbReference type="EMBL" id="CP003009">
    <property type="protein sequence ID" value="AEO63326.1"/>
    <property type="molecule type" value="Genomic_DNA"/>
</dbReference>
<dbReference type="KEGG" id="ttt:THITE_2115923"/>
<evidence type="ECO:0000256" key="1">
    <source>
        <dbReference type="SAM" id="MobiDB-lite"/>
    </source>
</evidence>
<dbReference type="GeneID" id="11519669"/>
<dbReference type="EMBL" id="CP003009">
    <property type="protein sequence ID" value="AEO63434.1"/>
    <property type="molecule type" value="Genomic_DNA"/>
</dbReference>
<protein>
    <submittedName>
        <fullName evidence="6">Uncharacterized protein</fullName>
    </submittedName>
</protein>
<dbReference type="RefSeq" id="XP_003649770.1">
    <property type="nucleotide sequence ID" value="XM_003649722.1"/>
</dbReference>
<dbReference type="GeneID" id="11515447"/>
<sequence length="165" mass="17487">MRGKSSGECREAPGKAARCARCARGKKCRSIPASVLPAAKHFLALMQGRQEPKANLDQKTLRATLRALLAMEGEDADAEDDDDDDDERAPAPAKGKGKGKAKAAAPTKKSKKAKKAKKEESEEEDEDEDESEEEAAPGFDPEALARGVAAAVLAAMTPKKKKGGK</sequence>
<reference evidence="6 8" key="1">
    <citation type="journal article" date="2011" name="Nat. Biotechnol.">
        <title>Comparative genomic analysis of the thermophilic biomass-degrading fungi Myceliophthora thermophila and Thielavia terrestris.</title>
        <authorList>
            <person name="Berka R.M."/>
            <person name="Grigoriev I.V."/>
            <person name="Otillar R."/>
            <person name="Salamov A."/>
            <person name="Grimwood J."/>
            <person name="Reid I."/>
            <person name="Ishmael N."/>
            <person name="John T."/>
            <person name="Darmond C."/>
            <person name="Moisan M.-C."/>
            <person name="Henrissat B."/>
            <person name="Coutinho P.M."/>
            <person name="Lombard V."/>
            <person name="Natvig D.O."/>
            <person name="Lindquist E."/>
            <person name="Schmutz J."/>
            <person name="Lucas S."/>
            <person name="Harris P."/>
            <person name="Powlowski J."/>
            <person name="Bellemare A."/>
            <person name="Taylor D."/>
            <person name="Butler G."/>
            <person name="de Vries R.P."/>
            <person name="Allijn I.E."/>
            <person name="van den Brink J."/>
            <person name="Ushinsky S."/>
            <person name="Storms R."/>
            <person name="Powell A.J."/>
            <person name="Paulsen I.T."/>
            <person name="Elbourne L.D.H."/>
            <person name="Baker S.E."/>
            <person name="Magnuson J."/>
            <person name="LaBoissiere S."/>
            <person name="Clutterbuck A.J."/>
            <person name="Martinez D."/>
            <person name="Wogulis M."/>
            <person name="de Leon A.L."/>
            <person name="Rey M.W."/>
            <person name="Tsang A."/>
        </authorList>
    </citation>
    <scope>NUCLEOTIDE SEQUENCE [LARGE SCALE GENOMIC DNA]</scope>
    <source>
        <strain evidence="8">ATCC 38088 / NRRL 8126</strain>
        <strain evidence="6">NRRL 8126</strain>
    </source>
</reference>
<dbReference type="RefSeq" id="XP_003649662.1">
    <property type="nucleotide sequence ID" value="XM_003649614.1"/>
</dbReference>